<evidence type="ECO:0000313" key="3">
    <source>
        <dbReference type="Proteomes" id="UP000268093"/>
    </source>
</evidence>
<organism evidence="2 3">
    <name type="scientific">Jimgerdemannia flammicorona</name>
    <dbReference type="NCBI Taxonomy" id="994334"/>
    <lineage>
        <taxon>Eukaryota</taxon>
        <taxon>Fungi</taxon>
        <taxon>Fungi incertae sedis</taxon>
        <taxon>Mucoromycota</taxon>
        <taxon>Mucoromycotina</taxon>
        <taxon>Endogonomycetes</taxon>
        <taxon>Endogonales</taxon>
        <taxon>Endogonaceae</taxon>
        <taxon>Jimgerdemannia</taxon>
    </lineage>
</organism>
<gene>
    <name evidence="2" type="ORF">BC936DRAFT_149544</name>
</gene>
<name>A0A433D0L7_9FUNG</name>
<evidence type="ECO:0000256" key="1">
    <source>
        <dbReference type="SAM" id="MobiDB-lite"/>
    </source>
</evidence>
<dbReference type="EMBL" id="RBNI01009016">
    <property type="protein sequence ID" value="RUP44383.1"/>
    <property type="molecule type" value="Genomic_DNA"/>
</dbReference>
<reference evidence="2 3" key="1">
    <citation type="journal article" date="2018" name="New Phytol.">
        <title>Phylogenomics of Endogonaceae and evolution of mycorrhizas within Mucoromycota.</title>
        <authorList>
            <person name="Chang Y."/>
            <person name="Desiro A."/>
            <person name="Na H."/>
            <person name="Sandor L."/>
            <person name="Lipzen A."/>
            <person name="Clum A."/>
            <person name="Barry K."/>
            <person name="Grigoriev I.V."/>
            <person name="Martin F.M."/>
            <person name="Stajich J.E."/>
            <person name="Smith M.E."/>
            <person name="Bonito G."/>
            <person name="Spatafora J.W."/>
        </authorList>
    </citation>
    <scope>NUCLEOTIDE SEQUENCE [LARGE SCALE GENOMIC DNA]</scope>
    <source>
        <strain evidence="2 3">GMNB39</strain>
    </source>
</reference>
<accession>A0A433D0L7</accession>
<keyword evidence="3" id="KW-1185">Reference proteome</keyword>
<dbReference type="OrthoDB" id="1055148at2759"/>
<dbReference type="Proteomes" id="UP000268093">
    <property type="component" value="Unassembled WGS sequence"/>
</dbReference>
<protein>
    <submittedName>
        <fullName evidence="2">Uncharacterized protein</fullName>
    </submittedName>
</protein>
<sequence>MDDIAIYNSCGGFIFVGKSSHLPVRHPSHPFHSQASMTRLNGISILANYPNVQERAFFEIKGNIGLDHLPRETDEERLPYTPVPSSPRSLGIGRHCG</sequence>
<feature type="region of interest" description="Disordered" evidence="1">
    <location>
        <begin position="71"/>
        <end position="97"/>
    </location>
</feature>
<dbReference type="AlphaFoldDB" id="A0A433D0L7"/>
<comment type="caution">
    <text evidence="2">The sequence shown here is derived from an EMBL/GenBank/DDBJ whole genome shotgun (WGS) entry which is preliminary data.</text>
</comment>
<evidence type="ECO:0000313" key="2">
    <source>
        <dbReference type="EMBL" id="RUP44383.1"/>
    </source>
</evidence>
<proteinExistence type="predicted"/>